<dbReference type="SMART" id="SM00283">
    <property type="entry name" value="MA"/>
    <property type="match status" value="1"/>
</dbReference>
<dbReference type="InterPro" id="IPR004090">
    <property type="entry name" value="Chemotax_Me-accpt_rcpt"/>
</dbReference>
<dbReference type="SUPFAM" id="SSF58104">
    <property type="entry name" value="Methyl-accepting chemotaxis protein (MCP) signaling domain"/>
    <property type="match status" value="1"/>
</dbReference>
<evidence type="ECO:0000256" key="3">
    <source>
        <dbReference type="ARBA" id="ARBA00022692"/>
    </source>
</evidence>
<reference evidence="11" key="1">
    <citation type="submission" date="2019-08" db="EMBL/GenBank/DDBJ databases">
        <authorList>
            <person name="Kucharzyk K."/>
            <person name="Murdoch R.W."/>
            <person name="Higgins S."/>
            <person name="Loffler F."/>
        </authorList>
    </citation>
    <scope>NUCLEOTIDE SEQUENCE</scope>
</reference>
<dbReference type="InterPro" id="IPR029151">
    <property type="entry name" value="Sensor-like_sf"/>
</dbReference>
<dbReference type="SMART" id="SM00304">
    <property type="entry name" value="HAMP"/>
    <property type="match status" value="2"/>
</dbReference>
<feature type="transmembrane region" description="Helical" evidence="8">
    <location>
        <begin position="83"/>
        <end position="106"/>
    </location>
</feature>
<dbReference type="InterPro" id="IPR003660">
    <property type="entry name" value="HAMP_dom"/>
</dbReference>
<evidence type="ECO:0000256" key="4">
    <source>
        <dbReference type="ARBA" id="ARBA00022989"/>
    </source>
</evidence>
<dbReference type="PROSITE" id="PS50111">
    <property type="entry name" value="CHEMOTAXIS_TRANSDUC_2"/>
    <property type="match status" value="1"/>
</dbReference>
<evidence type="ECO:0000259" key="9">
    <source>
        <dbReference type="PROSITE" id="PS50111"/>
    </source>
</evidence>
<dbReference type="EMBL" id="VSSQ01021199">
    <property type="protein sequence ID" value="MPM66621.1"/>
    <property type="molecule type" value="Genomic_DNA"/>
</dbReference>
<keyword evidence="5 8" id="KW-0472">Membrane</keyword>
<organism evidence="11">
    <name type="scientific">bioreactor metagenome</name>
    <dbReference type="NCBI Taxonomy" id="1076179"/>
    <lineage>
        <taxon>unclassified sequences</taxon>
        <taxon>metagenomes</taxon>
        <taxon>ecological metagenomes</taxon>
    </lineage>
</organism>
<dbReference type="AlphaFoldDB" id="A0A645BPW2"/>
<feature type="domain" description="HAMP" evidence="10">
    <location>
        <begin position="107"/>
        <end position="162"/>
    </location>
</feature>
<dbReference type="PANTHER" id="PTHR32089:SF112">
    <property type="entry name" value="LYSOZYME-LIKE PROTEIN-RELATED"/>
    <property type="match status" value="1"/>
</dbReference>
<dbReference type="SUPFAM" id="SSF103190">
    <property type="entry name" value="Sensory domain-like"/>
    <property type="match status" value="1"/>
</dbReference>
<dbReference type="InterPro" id="IPR033463">
    <property type="entry name" value="sCache_3"/>
</dbReference>
<dbReference type="GO" id="GO:0007165">
    <property type="term" value="P:signal transduction"/>
    <property type="evidence" value="ECO:0007669"/>
    <property type="project" value="UniProtKB-KW"/>
</dbReference>
<keyword evidence="2" id="KW-1003">Cell membrane</keyword>
<comment type="caution">
    <text evidence="11">The sequence shown here is derived from an EMBL/GenBank/DDBJ whole genome shotgun (WGS) entry which is preliminary data.</text>
</comment>
<proteinExistence type="inferred from homology"/>
<dbReference type="GO" id="GO:0006935">
    <property type="term" value="P:chemotaxis"/>
    <property type="evidence" value="ECO:0007669"/>
    <property type="project" value="InterPro"/>
</dbReference>
<dbReference type="PANTHER" id="PTHR32089">
    <property type="entry name" value="METHYL-ACCEPTING CHEMOTAXIS PROTEIN MCPB"/>
    <property type="match status" value="1"/>
</dbReference>
<dbReference type="Pfam" id="PF00015">
    <property type="entry name" value="MCPsignal"/>
    <property type="match status" value="1"/>
</dbReference>
<keyword evidence="4 8" id="KW-1133">Transmembrane helix</keyword>
<evidence type="ECO:0000259" key="10">
    <source>
        <dbReference type="PROSITE" id="PS50885"/>
    </source>
</evidence>
<evidence type="ECO:0000256" key="5">
    <source>
        <dbReference type="ARBA" id="ARBA00023136"/>
    </source>
</evidence>
<dbReference type="PROSITE" id="PS50885">
    <property type="entry name" value="HAMP"/>
    <property type="match status" value="1"/>
</dbReference>
<comment type="subcellular location">
    <subcellularLocation>
        <location evidence="1">Cell membrane</location>
        <topology evidence="1">Multi-pass membrane protein</topology>
    </subcellularLocation>
</comment>
<evidence type="ECO:0000256" key="2">
    <source>
        <dbReference type="ARBA" id="ARBA00022475"/>
    </source>
</evidence>
<evidence type="ECO:0000313" key="11">
    <source>
        <dbReference type="EMBL" id="MPM66621.1"/>
    </source>
</evidence>
<feature type="domain" description="Methyl-accepting transducer" evidence="9">
    <location>
        <begin position="181"/>
        <end position="418"/>
    </location>
</feature>
<name>A0A645BPW2_9ZZZZ</name>
<evidence type="ECO:0000256" key="6">
    <source>
        <dbReference type="ARBA" id="ARBA00023224"/>
    </source>
</evidence>
<dbReference type="InterPro" id="IPR004089">
    <property type="entry name" value="MCPsignal_dom"/>
</dbReference>
<dbReference type="Gene3D" id="1.10.287.950">
    <property type="entry name" value="Methyl-accepting chemotaxis protein"/>
    <property type="match status" value="1"/>
</dbReference>
<protein>
    <submittedName>
        <fullName evidence="11">Methyl-accepting chemotaxis protein 4</fullName>
    </submittedName>
</protein>
<gene>
    <name evidence="11" type="primary">mcp4_14</name>
    <name evidence="11" type="ORF">SDC9_113531</name>
</gene>
<dbReference type="PRINTS" id="PR00260">
    <property type="entry name" value="CHEMTRNSDUCR"/>
</dbReference>
<comment type="similarity">
    <text evidence="7">Belongs to the methyl-accepting chemotaxis (MCP) protein family.</text>
</comment>
<dbReference type="GO" id="GO:0005886">
    <property type="term" value="C:plasma membrane"/>
    <property type="evidence" value="ECO:0007669"/>
    <property type="project" value="UniProtKB-SubCell"/>
</dbReference>
<dbReference type="CDD" id="cd06225">
    <property type="entry name" value="HAMP"/>
    <property type="match status" value="1"/>
</dbReference>
<evidence type="ECO:0000256" key="7">
    <source>
        <dbReference type="ARBA" id="ARBA00029447"/>
    </source>
</evidence>
<dbReference type="GO" id="GO:0004888">
    <property type="term" value="F:transmembrane signaling receptor activity"/>
    <property type="evidence" value="ECO:0007669"/>
    <property type="project" value="InterPro"/>
</dbReference>
<keyword evidence="3 8" id="KW-0812">Transmembrane</keyword>
<accession>A0A645BPW2</accession>
<evidence type="ECO:0000256" key="1">
    <source>
        <dbReference type="ARBA" id="ARBA00004651"/>
    </source>
</evidence>
<evidence type="ECO:0000256" key="8">
    <source>
        <dbReference type="SAM" id="Phobius"/>
    </source>
</evidence>
<dbReference type="Pfam" id="PF17202">
    <property type="entry name" value="sCache_3_3"/>
    <property type="match status" value="1"/>
</dbReference>
<keyword evidence="6" id="KW-0807">Transducer</keyword>
<sequence length="468" mass="51184">MKDTRVSTNVLLDNGERAIGTKASKDVTEKVLNEGKEYHGEAVVVDKKVITYYCPIKNSNDEVIGMWFTGIEKTKVDSEIRTLMISIFIVGIIVLIISIVFTFIIAKNLVNPLTLAINHLGLISMGDFTMGVPGKFMKRKDEIGEIAKALDTMQSSIKALVENVRYETDSIEEVVYMVNKKVTDLNESIEKISLTTKELSESMEETAASSEEMSATAEGIERAVHSIAEKSQEGAMKAGEINKRAEDTKENVQHSQKKSNDIFISTKMDLERAIEASKVVEEINVLSESIMHITSQTNLLALNAAIEAARAGEAGKGFSVVAEEIRKLAEQSKSTVIEIQNITSKVTESVKDLSASSNKLLTFMNTDVSNNYNTMLSVADKYSKDAEFVHNLVSEFSSTSEELLASIGDVLKTIDGVAKAAGEGAGGTTEISGRVLEINNESNDLLKEVLKSKESADKLKKEVSNFKI</sequence>
<dbReference type="Gene3D" id="6.10.340.10">
    <property type="match status" value="1"/>
</dbReference>